<dbReference type="AlphaFoldDB" id="A0A378K2B6"/>
<feature type="chain" id="PRO_5016895780" description="Opacity protein and related surface antigens" evidence="1">
    <location>
        <begin position="22"/>
        <end position="269"/>
    </location>
</feature>
<sequence>MSKGKILSYAVMTIISSTALAGAMGETKTCPDLGCMPWFVEFGTGVSWSTKSHINPDPSRWDPANEGYNSTLGNEPLYMAGIGYTINPLLSVDANYTFRGIYKYRKHQTALGASAVNPLGNKTRYFDLISNSLMFSGTLYGQGWSENLAYSMGNYGIIQPFLGGGVGVAYNTVSNFRTVTDNTNFVTSVLQDYTKASFAWQLNAGLELKKNRFGLDLGYRYFNAGSFLSNNALITRVNSVGTPITTNLIPAWSSNLSANELYLTAKIAF</sequence>
<dbReference type="Proteomes" id="UP001071279">
    <property type="component" value="Unassembled WGS sequence"/>
</dbReference>
<dbReference type="EMBL" id="UGOL01000001">
    <property type="protein sequence ID" value="STX78410.1"/>
    <property type="molecule type" value="Genomic_DNA"/>
</dbReference>
<evidence type="ECO:0000313" key="3">
    <source>
        <dbReference type="EMBL" id="STX78410.1"/>
    </source>
</evidence>
<proteinExistence type="predicted"/>
<evidence type="ECO:0008006" key="5">
    <source>
        <dbReference type="Google" id="ProtNLM"/>
    </source>
</evidence>
<dbReference type="Gene3D" id="2.40.160.20">
    <property type="match status" value="1"/>
</dbReference>
<dbReference type="Proteomes" id="UP000254631">
    <property type="component" value="Unassembled WGS sequence"/>
</dbReference>
<dbReference type="RefSeq" id="WP_011945485.1">
    <property type="nucleotide sequence ID" value="NZ_BAZA01000253.1"/>
</dbReference>
<name>A0A378K2B6_LEGPN</name>
<accession>A0A378K2B6</accession>
<keyword evidence="1" id="KW-0732">Signal</keyword>
<dbReference type="SUPFAM" id="SSF56925">
    <property type="entry name" value="OMPA-like"/>
    <property type="match status" value="1"/>
</dbReference>
<reference evidence="2" key="2">
    <citation type="submission" date="2022-12" db="EMBL/GenBank/DDBJ databases">
        <title>Comparative genomics of Legionella pneumophila isolates from the West Bank and Germany support molecular epidemiology of Legionnaires disease.</title>
        <authorList>
            <person name="Zayed A.R."/>
            <person name="Bitar D.M."/>
            <person name="Steinert M."/>
            <person name="Lueck C."/>
            <person name="Brettar I."/>
            <person name="Hoefle M.G."/>
            <person name="Bunk B."/>
        </authorList>
    </citation>
    <scope>NUCLEOTIDE SEQUENCE</scope>
    <source>
        <strain evidence="2">H23</strain>
    </source>
</reference>
<evidence type="ECO:0000313" key="4">
    <source>
        <dbReference type="Proteomes" id="UP000254631"/>
    </source>
</evidence>
<dbReference type="InterPro" id="IPR011250">
    <property type="entry name" value="OMP/PagP_B-barrel"/>
</dbReference>
<organism evidence="3 4">
    <name type="scientific">Legionella pneumophila</name>
    <dbReference type="NCBI Taxonomy" id="446"/>
    <lineage>
        <taxon>Bacteria</taxon>
        <taxon>Pseudomonadati</taxon>
        <taxon>Pseudomonadota</taxon>
        <taxon>Gammaproteobacteria</taxon>
        <taxon>Legionellales</taxon>
        <taxon>Legionellaceae</taxon>
        <taxon>Legionella</taxon>
    </lineage>
</organism>
<evidence type="ECO:0000256" key="1">
    <source>
        <dbReference type="SAM" id="SignalP"/>
    </source>
</evidence>
<dbReference type="EMBL" id="JAPXIC010000003">
    <property type="protein sequence ID" value="MCZ4717804.1"/>
    <property type="molecule type" value="Genomic_DNA"/>
</dbReference>
<reference evidence="3 4" key="1">
    <citation type="submission" date="2018-06" db="EMBL/GenBank/DDBJ databases">
        <authorList>
            <consortium name="Pathogen Informatics"/>
            <person name="Doyle S."/>
        </authorList>
    </citation>
    <scope>NUCLEOTIDE SEQUENCE [LARGE SCALE GENOMIC DNA]</scope>
    <source>
        <strain evidence="3 4">NCTC12000</strain>
    </source>
</reference>
<evidence type="ECO:0000313" key="2">
    <source>
        <dbReference type="EMBL" id="MCZ4717804.1"/>
    </source>
</evidence>
<gene>
    <name evidence="3" type="ORF">NCTC12000_00379</name>
    <name evidence="2" type="ORF">O6C86_01055</name>
</gene>
<feature type="signal peptide" evidence="1">
    <location>
        <begin position="1"/>
        <end position="21"/>
    </location>
</feature>
<protein>
    <recommendedName>
        <fullName evidence="5">Opacity protein and related surface antigens</fullName>
    </recommendedName>
</protein>